<gene>
    <name evidence="2" type="ORF">SAMN04488137_0975</name>
</gene>
<protein>
    <submittedName>
        <fullName evidence="2">Glycosyltransferase, GT2 family</fullName>
    </submittedName>
</protein>
<feature type="domain" description="Glycosyltransferase 2-like" evidence="1">
    <location>
        <begin position="4"/>
        <end position="171"/>
    </location>
</feature>
<dbReference type="InterPro" id="IPR050834">
    <property type="entry name" value="Glycosyltransf_2"/>
</dbReference>
<dbReference type="PANTHER" id="PTHR43685:SF2">
    <property type="entry name" value="GLYCOSYLTRANSFERASE 2-LIKE DOMAIN-CONTAINING PROTEIN"/>
    <property type="match status" value="1"/>
</dbReference>
<dbReference type="Gene3D" id="3.90.550.10">
    <property type="entry name" value="Spore Coat Polysaccharide Biosynthesis Protein SpsA, Chain A"/>
    <property type="match status" value="1"/>
</dbReference>
<dbReference type="PANTHER" id="PTHR43685">
    <property type="entry name" value="GLYCOSYLTRANSFERASE"/>
    <property type="match status" value="1"/>
</dbReference>
<name>A0A1G9UK25_9BACL</name>
<evidence type="ECO:0000313" key="2">
    <source>
        <dbReference type="EMBL" id="SDM60289.1"/>
    </source>
</evidence>
<proteinExistence type="predicted"/>
<dbReference type="EMBL" id="FNHW01000001">
    <property type="protein sequence ID" value="SDM60289.1"/>
    <property type="molecule type" value="Genomic_DNA"/>
</dbReference>
<dbReference type="AlphaFoldDB" id="A0A1G9UK25"/>
<keyword evidence="3" id="KW-1185">Reference proteome</keyword>
<dbReference type="GO" id="GO:0016740">
    <property type="term" value="F:transferase activity"/>
    <property type="evidence" value="ECO:0007669"/>
    <property type="project" value="UniProtKB-KW"/>
</dbReference>
<evidence type="ECO:0000259" key="1">
    <source>
        <dbReference type="Pfam" id="PF00535"/>
    </source>
</evidence>
<dbReference type="SUPFAM" id="SSF53448">
    <property type="entry name" value="Nucleotide-diphospho-sugar transferases"/>
    <property type="match status" value="1"/>
</dbReference>
<dbReference type="InterPro" id="IPR001173">
    <property type="entry name" value="Glyco_trans_2-like"/>
</dbReference>
<reference evidence="3" key="1">
    <citation type="submission" date="2016-10" db="EMBL/GenBank/DDBJ databases">
        <authorList>
            <person name="Varghese N."/>
            <person name="Submissions S."/>
        </authorList>
    </citation>
    <scope>NUCLEOTIDE SEQUENCE [LARGE SCALE GENOMIC DNA]</scope>
    <source>
        <strain evidence="3">CGMCC 1.6854</strain>
    </source>
</reference>
<accession>A0A1G9UK25</accession>
<dbReference type="RefSeq" id="WP_090232967.1">
    <property type="nucleotide sequence ID" value="NZ_FNHW01000001.1"/>
</dbReference>
<dbReference type="Pfam" id="PF00535">
    <property type="entry name" value="Glycos_transf_2"/>
    <property type="match status" value="1"/>
</dbReference>
<dbReference type="Proteomes" id="UP000199544">
    <property type="component" value="Unassembled WGS sequence"/>
</dbReference>
<evidence type="ECO:0000313" key="3">
    <source>
        <dbReference type="Proteomes" id="UP000199544"/>
    </source>
</evidence>
<dbReference type="STRING" id="459525.SAMN04488137_0975"/>
<dbReference type="OrthoDB" id="9815829at2"/>
<sequence>MLVSVVMPVYNGEVYLRESVDSVLNQTYKHFELIVVNDGSTDRTKDILNSLNDDRIKVIHLEHNGGAANALNIGIKEAKGEWIAIQDADDICLPNKLEEQIRYIREHKDVTAVGSLIECISGHAEVSRRNLQIEATRNHLSSKEHINAYRFYLNPFCHGSVLFSKSIFDQVGGYDLQYKICYDYDLWLRMLERTSIHKIPIVLYQYRVHSDSISRNNQEIINEDWLVASKHIKKRLKDRYKREPSFIVFGKEEACKDFKQVSLINRIVVSEYFFKDFDDDDMLQLYKERCIDGIIFLEDISLISVFYKLQEKGLELNKNLYKIWAGYYK</sequence>
<dbReference type="InterPro" id="IPR029044">
    <property type="entry name" value="Nucleotide-diphossugar_trans"/>
</dbReference>
<organism evidence="2 3">
    <name type="scientific">Fictibacillus solisalsi</name>
    <dbReference type="NCBI Taxonomy" id="459525"/>
    <lineage>
        <taxon>Bacteria</taxon>
        <taxon>Bacillati</taxon>
        <taxon>Bacillota</taxon>
        <taxon>Bacilli</taxon>
        <taxon>Bacillales</taxon>
        <taxon>Fictibacillaceae</taxon>
        <taxon>Fictibacillus</taxon>
    </lineage>
</organism>
<keyword evidence="2" id="KW-0808">Transferase</keyword>